<keyword evidence="3" id="KW-1185">Reference proteome</keyword>
<dbReference type="PANTHER" id="PTHR43792:SF9">
    <property type="entry name" value="RIBOSOMAL-PROTEIN-ALANINE ACETYLTRANSFERASE"/>
    <property type="match status" value="1"/>
</dbReference>
<gene>
    <name evidence="2" type="ORF">ACFQ2J_01975</name>
</gene>
<comment type="caution">
    <text evidence="2">The sequence shown here is derived from an EMBL/GenBank/DDBJ whole genome shotgun (WGS) entry which is preliminary data.</text>
</comment>
<proteinExistence type="predicted"/>
<dbReference type="Gene3D" id="3.40.630.30">
    <property type="match status" value="1"/>
</dbReference>
<dbReference type="GO" id="GO:0016746">
    <property type="term" value="F:acyltransferase activity"/>
    <property type="evidence" value="ECO:0007669"/>
    <property type="project" value="UniProtKB-KW"/>
</dbReference>
<protein>
    <submittedName>
        <fullName evidence="2">GNAT family N-acetyltransferase</fullName>
        <ecNumber evidence="2">2.3.-.-</ecNumber>
    </submittedName>
</protein>
<feature type="domain" description="N-acetyltransferase" evidence="1">
    <location>
        <begin position="13"/>
        <end position="184"/>
    </location>
</feature>
<dbReference type="InterPro" id="IPR051531">
    <property type="entry name" value="N-acetyltransferase"/>
</dbReference>
<dbReference type="EC" id="2.3.-.-" evidence="2"/>
<dbReference type="InterPro" id="IPR016181">
    <property type="entry name" value="Acyl_CoA_acyltransferase"/>
</dbReference>
<name>A0ABW3KVR5_9BACI</name>
<sequence length="184" mass="21590">MTVFNYSRQTERLIIRPLVKEDYSSWLDGFNQRQPSQHRHDSGRMDMEECTKQWFDSLVENHQQLAADDTAYVFAVFRKSDGNHIGMVDFSTLARNDFQWGRLGYTIHNQHWQRGYGKEAVDAALKISFSDLEYHRIEAHINTDNPASVRLAESIGMEFECVRKGFIHEFGSWTDNLIYYKNAQ</sequence>
<reference evidence="3" key="1">
    <citation type="journal article" date="2019" name="Int. J. Syst. Evol. Microbiol.">
        <title>The Global Catalogue of Microorganisms (GCM) 10K type strain sequencing project: providing services to taxonomists for standard genome sequencing and annotation.</title>
        <authorList>
            <consortium name="The Broad Institute Genomics Platform"/>
            <consortium name="The Broad Institute Genome Sequencing Center for Infectious Disease"/>
            <person name="Wu L."/>
            <person name="Ma J."/>
        </authorList>
    </citation>
    <scope>NUCLEOTIDE SEQUENCE [LARGE SCALE GENOMIC DNA]</scope>
    <source>
        <strain evidence="3">CCUG 56607</strain>
    </source>
</reference>
<accession>A0ABW3KVR5</accession>
<dbReference type="EMBL" id="JBHTKL010000001">
    <property type="protein sequence ID" value="MFD1017954.1"/>
    <property type="molecule type" value="Genomic_DNA"/>
</dbReference>
<evidence type="ECO:0000259" key="1">
    <source>
        <dbReference type="PROSITE" id="PS51186"/>
    </source>
</evidence>
<dbReference type="Proteomes" id="UP001596990">
    <property type="component" value="Unassembled WGS sequence"/>
</dbReference>
<dbReference type="InterPro" id="IPR000182">
    <property type="entry name" value="GNAT_dom"/>
</dbReference>
<evidence type="ECO:0000313" key="3">
    <source>
        <dbReference type="Proteomes" id="UP001596990"/>
    </source>
</evidence>
<dbReference type="SUPFAM" id="SSF55729">
    <property type="entry name" value="Acyl-CoA N-acyltransferases (Nat)"/>
    <property type="match status" value="1"/>
</dbReference>
<dbReference type="PROSITE" id="PS51186">
    <property type="entry name" value="GNAT"/>
    <property type="match status" value="1"/>
</dbReference>
<dbReference type="RefSeq" id="WP_386056100.1">
    <property type="nucleotide sequence ID" value="NZ_JBHTKL010000001.1"/>
</dbReference>
<evidence type="ECO:0000313" key="2">
    <source>
        <dbReference type="EMBL" id="MFD1017954.1"/>
    </source>
</evidence>
<dbReference type="Pfam" id="PF13302">
    <property type="entry name" value="Acetyltransf_3"/>
    <property type="match status" value="1"/>
</dbReference>
<dbReference type="PANTHER" id="PTHR43792">
    <property type="entry name" value="GNAT FAMILY, PUTATIVE (AFU_ORTHOLOGUE AFUA_3G00765)-RELATED-RELATED"/>
    <property type="match status" value="1"/>
</dbReference>
<keyword evidence="2" id="KW-0012">Acyltransferase</keyword>
<keyword evidence="2" id="KW-0808">Transferase</keyword>
<organism evidence="2 3">
    <name type="scientific">Thalassobacillus hwangdonensis</name>
    <dbReference type="NCBI Taxonomy" id="546108"/>
    <lineage>
        <taxon>Bacteria</taxon>
        <taxon>Bacillati</taxon>
        <taxon>Bacillota</taxon>
        <taxon>Bacilli</taxon>
        <taxon>Bacillales</taxon>
        <taxon>Bacillaceae</taxon>
        <taxon>Thalassobacillus</taxon>
    </lineage>
</organism>